<evidence type="ECO:0000256" key="1">
    <source>
        <dbReference type="SAM" id="SignalP"/>
    </source>
</evidence>
<keyword evidence="3" id="KW-1185">Reference proteome</keyword>
<dbReference type="STRING" id="641691.SAMN05421636_104176"/>
<dbReference type="Proteomes" id="UP000199109">
    <property type="component" value="Unassembled WGS sequence"/>
</dbReference>
<feature type="chain" id="PRO_5011562945" description="Peptidase M1 membrane alanine aminopeptidase domain-containing protein" evidence="1">
    <location>
        <begin position="26"/>
        <end position="950"/>
    </location>
</feature>
<proteinExistence type="predicted"/>
<dbReference type="Gene3D" id="1.10.390.10">
    <property type="entry name" value="Neutral Protease Domain 2"/>
    <property type="match status" value="1"/>
</dbReference>
<name>A0A1G7BJ16_9FLAO</name>
<dbReference type="OrthoDB" id="9813075at2"/>
<gene>
    <name evidence="2" type="ORF">SAMN05421636_104176</name>
</gene>
<dbReference type="InterPro" id="IPR027268">
    <property type="entry name" value="Peptidase_M4/M1_CTD_sf"/>
</dbReference>
<evidence type="ECO:0008006" key="4">
    <source>
        <dbReference type="Google" id="ProtNLM"/>
    </source>
</evidence>
<reference evidence="2 3" key="1">
    <citation type="submission" date="2016-10" db="EMBL/GenBank/DDBJ databases">
        <authorList>
            <person name="de Groot N.N."/>
        </authorList>
    </citation>
    <scope>NUCLEOTIDE SEQUENCE [LARGE SCALE GENOMIC DNA]</scope>
    <source>
        <strain evidence="2 3">DSM 23421</strain>
    </source>
</reference>
<sequence>MKLKFPILKFLCALLLFSGIGRLCAQHENILTATLDGKTKEITIQQEFLYKNTSDSTLDVLYFNDWANAYANKNTGLAKRFAEEFKKSLHLAKKSERGYTTITSVVDDAYRGLPWERTKEEDILKIKLNAPLPPGESTKLFLTYTVQLPENKFTPYGYGKNNTYYLKDWYLTPAVFDGVWHLYSNKNLEDLYTETTNTTVNFTYPDSLYLASNFRVLGNTHFPNGQMAQLRGIHQKNGELILTPTNRFTTHVTEEMTIITDLEASKYSELSQGLSINRVAEFIDGHLGKYPHEQLLVSEIDYDKNKLYGINQLPSFIRPYEEQFQFEMKFLKTALINILEETLFLDPRKDQWLSDAIANYLMIAYVEEYYPDQKLLGKLSKIWGIRSFNLAKMDFNEQYPFLYMLMARKNIDQPLNTPNDSLTKFNQKIANRYKAGLGLSYVASYIGKEKVDNSIKTFYQYYQLNRAKILDFESILKRSTDRDVNWFFRDYVSTDWKIDFKIKKVEKTEDSLRVTLKNKAGTNVPISLFGLRNDSVVSKYWFSDIDEEKTVTIPKKDEERLVLNYDQKIPEFNQRDNWKSLGGFLSSNKKLRFTFFQDSENPYYNQVFYVPVANFNLYDGWTPGMRLYNKTFLEKPFVYDVSPSYSFREKAFVGSGGFTYRKYLSKSGLYVANYHIGGSTYHFQENSRYTTITPSLSFGWRPENLISNKRNFLSFRYVNVLRDKDENLGDFQTPPDYSVLNARYTSRNPGIINYLSWFGDIQHANDFTKLAFELEYRKLFENNRQFNLRFFAGKFLRNKTTDYADPNYFSFALDRPTDYLFDYGYLGRSEDSGIYSQQIIIAEGGFKSFLPERYRFSNDLLATVNTSVNLWRWIEVYGDAGFVKNKGVSGKFVYDSGVRLNLLTDYFELYFPVYSNNGWEVSQPNYGEKIRFIITVSPKTLIGLFTRQWF</sequence>
<dbReference type="EMBL" id="FNAO01000004">
    <property type="protein sequence ID" value="SDE26973.1"/>
    <property type="molecule type" value="Genomic_DNA"/>
</dbReference>
<keyword evidence="1" id="KW-0732">Signal</keyword>
<evidence type="ECO:0000313" key="2">
    <source>
        <dbReference type="EMBL" id="SDE26973.1"/>
    </source>
</evidence>
<dbReference type="RefSeq" id="WP_091867698.1">
    <property type="nucleotide sequence ID" value="NZ_FNAO01000004.1"/>
</dbReference>
<protein>
    <recommendedName>
        <fullName evidence="4">Peptidase M1 membrane alanine aminopeptidase domain-containing protein</fullName>
    </recommendedName>
</protein>
<dbReference type="AlphaFoldDB" id="A0A1G7BJ16"/>
<accession>A0A1G7BJ16</accession>
<evidence type="ECO:0000313" key="3">
    <source>
        <dbReference type="Proteomes" id="UP000199109"/>
    </source>
</evidence>
<dbReference type="SUPFAM" id="SSF55486">
    <property type="entry name" value="Metalloproteases ('zincins'), catalytic domain"/>
    <property type="match status" value="1"/>
</dbReference>
<feature type="signal peptide" evidence="1">
    <location>
        <begin position="1"/>
        <end position="25"/>
    </location>
</feature>
<organism evidence="2 3">
    <name type="scientific">Pricia antarctica</name>
    <dbReference type="NCBI Taxonomy" id="641691"/>
    <lineage>
        <taxon>Bacteria</taxon>
        <taxon>Pseudomonadati</taxon>
        <taxon>Bacteroidota</taxon>
        <taxon>Flavobacteriia</taxon>
        <taxon>Flavobacteriales</taxon>
        <taxon>Flavobacteriaceae</taxon>
        <taxon>Pricia</taxon>
    </lineage>
</organism>